<dbReference type="EMBL" id="MK623258">
    <property type="protein sequence ID" value="QEG57112.1"/>
    <property type="molecule type" value="Genomic_DNA"/>
</dbReference>
<accession>A0A5B9R9S0</accession>
<keyword evidence="1" id="KW-0472">Membrane</keyword>
<proteinExistence type="predicted"/>
<name>A0A5B9R9S0_9AGAM</name>
<keyword evidence="1" id="KW-0812">Transmembrane</keyword>
<feature type="transmembrane region" description="Helical" evidence="1">
    <location>
        <begin position="35"/>
        <end position="59"/>
    </location>
</feature>
<evidence type="ECO:0000313" key="2">
    <source>
        <dbReference type="EMBL" id="QEG57112.1"/>
    </source>
</evidence>
<protein>
    <submittedName>
        <fullName evidence="2">Uncharacterized protein</fullName>
    </submittedName>
</protein>
<reference evidence="2" key="1">
    <citation type="submission" date="2019-03" db="EMBL/GenBank/DDBJ databases">
        <title>Evidence of extensive intraspecific noncoding reshuffling in a 169kb mitochondrial genome of basidiomycete fungus.</title>
        <authorList>
            <person name="Lee H.-H."/>
            <person name="Ke H.-M."/>
            <person name="Lin C.-Y.I."/>
            <person name="Lee T.J."/>
            <person name="Chung C.-L."/>
            <person name="Tsai I.J."/>
        </authorList>
    </citation>
    <scope>NUCLEOTIDE SEQUENCE</scope>
    <source>
        <strain evidence="2">MF3/22</strain>
    </source>
</reference>
<keyword evidence="2" id="KW-0496">Mitochondrion</keyword>
<feature type="transmembrane region" description="Helical" evidence="1">
    <location>
        <begin position="112"/>
        <end position="129"/>
    </location>
</feature>
<organism evidence="2">
    <name type="scientific">Fomitiporia mediterranea</name>
    <dbReference type="NCBI Taxonomy" id="208960"/>
    <lineage>
        <taxon>Eukaryota</taxon>
        <taxon>Fungi</taxon>
        <taxon>Dikarya</taxon>
        <taxon>Basidiomycota</taxon>
        <taxon>Agaricomycotina</taxon>
        <taxon>Agaricomycetes</taxon>
        <taxon>Hymenochaetales</taxon>
        <taxon>Hymenochaetaceae</taxon>
        <taxon>Fomitiporia</taxon>
    </lineage>
</organism>
<evidence type="ECO:0000256" key="1">
    <source>
        <dbReference type="SAM" id="Phobius"/>
    </source>
</evidence>
<sequence length="209" mass="24482">MKMPILYMRGNHFAISQFILRPFFRSIANSNIYPLLWSFSSYLLRNVSFTNSILILFGIKNYIIGKTTIKYLTSLIYSISPIIGNIFDSILKRELTYIRIYSTIKQTSVRRLISIIIINSFLLIFKSIFKFFSKIIIIIIVTTLSIFWLGAINNIKYLLNIAFEIKDLIFYYSHIELPIPDKFKINNSTLAYLKSFLNIFKDNKILPSN</sequence>
<dbReference type="AlphaFoldDB" id="A0A5B9R9S0"/>
<gene>
    <name evidence="2" type="ORF">Fomme_000102</name>
</gene>
<geneLocation type="mitochondrion" evidence="2"/>
<feature type="transmembrane region" description="Helical" evidence="1">
    <location>
        <begin position="135"/>
        <end position="155"/>
    </location>
</feature>
<keyword evidence="1" id="KW-1133">Transmembrane helix</keyword>